<dbReference type="EMBL" id="LR796661">
    <property type="protein sequence ID" value="CAB4157827.1"/>
    <property type="molecule type" value="Genomic_DNA"/>
</dbReference>
<evidence type="ECO:0000313" key="1">
    <source>
        <dbReference type="EMBL" id="CAB4157827.1"/>
    </source>
</evidence>
<evidence type="ECO:0008006" key="2">
    <source>
        <dbReference type="Google" id="ProtNLM"/>
    </source>
</evidence>
<name>A0A6J5NGB8_9CAUD</name>
<reference evidence="1" key="1">
    <citation type="submission" date="2020-04" db="EMBL/GenBank/DDBJ databases">
        <authorList>
            <person name="Chiriac C."/>
            <person name="Salcher M."/>
            <person name="Ghai R."/>
            <person name="Kavagutti S V."/>
        </authorList>
    </citation>
    <scope>NUCLEOTIDE SEQUENCE</scope>
</reference>
<gene>
    <name evidence="1" type="ORF">UFOVP682_52</name>
</gene>
<proteinExistence type="predicted"/>
<organism evidence="1">
    <name type="scientific">uncultured Caudovirales phage</name>
    <dbReference type="NCBI Taxonomy" id="2100421"/>
    <lineage>
        <taxon>Viruses</taxon>
        <taxon>Duplodnaviria</taxon>
        <taxon>Heunggongvirae</taxon>
        <taxon>Uroviricota</taxon>
        <taxon>Caudoviricetes</taxon>
        <taxon>Peduoviridae</taxon>
        <taxon>Maltschvirus</taxon>
        <taxon>Maltschvirus maltsch</taxon>
    </lineage>
</organism>
<accession>A0A6J5NGB8</accession>
<sequence length="912" mass="97626">MDVRLPNGVVVENIPEGTTQTEVMRRAVAGGLITQEEAMQALSGPRRQQFAPSTGEVAAESARRGLSNTPAFLAGLGSTLSNELTRLGINPIDLGARAAGLPRQEPTSAASAFGRGEQYAREPLMDLFGTTGVRPATTGQAILGGGIEAATDPSSYLFGGTGMFRSAPARLLGAPVEQFGIGVGAQTGVETGRTTGLPGAEIVGGLLGGGVTAYGMGQSRRLTDLTGKGLSVANKKVQDLMGTVPQDEVTRDVNTRINNIFAAAAAADPNFLTVLEKAAKAQQNVSIKAPGAPAVQLPINALLADNPVINSFIQNLSSRDPKFQALYGSQFESAKDALRQNQIRLFGDPSQVQLTGISRADAAARARATEKSVARQVRSLDEQIASAYQGQSVDPTAFGTRVETLLEEKAKAARKSTEPLYKEAFTIAADKGVVLPAAAVDDIYGFVTSETNRDIFNKFPTLYGLVERRFRPKTTEPSAIVTAEGAPMTPGGAQFSDVGPEALDSLKRRINADLRTTTNDDQMRFLKMLKDKVSGHIDNLDPDFVNAYRNADNTYLQRVGLPYSSETIKNIDRKKFVEQIAPAIIGNRTNVDELIRATGAEGERLARDAFFDSFTTAALKDGVIDPKAANKWLAKNSTKMTSVPGLEAEIRGTVGNVQDLVNRRTALEANFRRVSGDQVVREGGFANAGDLVSKLYGDVDFTNKFMKQYSGNKDAVNAVRSFMLDDLVNAGDPKALFADRTKAAVFNRVFGPTYAQKVSDFVEVSSRLNRNVSNVAFRGETLPKTPIEEAIGISPESILSRFRNPVAGKFYAITSLISQWWAGSIARSTEEKLKNLLLNPADAQKVFASLPDKQGAFDPKKINQAVEIGKKYGLDWIAEATGNIASGATRGAYRGGMSEAPVPVAEPVDMEE</sequence>
<protein>
    <recommendedName>
        <fullName evidence="2">Large polyvalent protein associated domain-containing protein</fullName>
    </recommendedName>
</protein>